<accession>A0ACC3BFQ2</accession>
<dbReference type="EMBL" id="JAOPJF010000003">
    <property type="protein sequence ID" value="KAK1149642.1"/>
    <property type="molecule type" value="Genomic_DNA"/>
</dbReference>
<dbReference type="Proteomes" id="UP001177260">
    <property type="component" value="Unassembled WGS sequence"/>
</dbReference>
<sequence>MGRAKKRPPANPYLDPPYEGLARRTCPICTDDFAPTRKYDSEFAESYHWDASHFGIYPAADMENMIFFRRRAWWTLYRMDIYDPATTNYHVSGVAKMELEIKVS</sequence>
<protein>
    <submittedName>
        <fullName evidence="1">Uncharacterized protein</fullName>
    </submittedName>
</protein>
<evidence type="ECO:0000313" key="2">
    <source>
        <dbReference type="Proteomes" id="UP001177260"/>
    </source>
</evidence>
<comment type="caution">
    <text evidence="1">The sequence shown here is derived from an EMBL/GenBank/DDBJ whole genome shotgun (WGS) entry which is preliminary data.</text>
</comment>
<evidence type="ECO:0000313" key="1">
    <source>
        <dbReference type="EMBL" id="KAK1149642.1"/>
    </source>
</evidence>
<keyword evidence="2" id="KW-1185">Reference proteome</keyword>
<gene>
    <name evidence="1" type="ORF">N8T08_005194</name>
</gene>
<reference evidence="1 2" key="1">
    <citation type="journal article" date="2023" name="ACS Omega">
        <title>Identification of the Neoaspergillic Acid Biosynthesis Gene Cluster by Establishing an In Vitro CRISPR-Ribonucleoprotein Genetic System in Aspergillus melleus.</title>
        <authorList>
            <person name="Yuan B."/>
            <person name="Grau M.F."/>
            <person name="Murata R.M."/>
            <person name="Torok T."/>
            <person name="Venkateswaran K."/>
            <person name="Stajich J.E."/>
            <person name="Wang C.C.C."/>
        </authorList>
    </citation>
    <scope>NUCLEOTIDE SEQUENCE [LARGE SCALE GENOMIC DNA]</scope>
    <source>
        <strain evidence="1 2">IMV 1140</strain>
    </source>
</reference>
<organism evidence="1 2">
    <name type="scientific">Aspergillus melleus</name>
    <dbReference type="NCBI Taxonomy" id="138277"/>
    <lineage>
        <taxon>Eukaryota</taxon>
        <taxon>Fungi</taxon>
        <taxon>Dikarya</taxon>
        <taxon>Ascomycota</taxon>
        <taxon>Pezizomycotina</taxon>
        <taxon>Eurotiomycetes</taxon>
        <taxon>Eurotiomycetidae</taxon>
        <taxon>Eurotiales</taxon>
        <taxon>Aspergillaceae</taxon>
        <taxon>Aspergillus</taxon>
        <taxon>Aspergillus subgen. Circumdati</taxon>
    </lineage>
</organism>
<name>A0ACC3BFQ2_9EURO</name>
<proteinExistence type="predicted"/>